<evidence type="ECO:0000256" key="1">
    <source>
        <dbReference type="SAM" id="MobiDB-lite"/>
    </source>
</evidence>
<feature type="compositionally biased region" description="Basic and acidic residues" evidence="1">
    <location>
        <begin position="39"/>
        <end position="50"/>
    </location>
</feature>
<proteinExistence type="predicted"/>
<dbReference type="WBParaSite" id="nRc.2.0.1.t06280-RA">
    <property type="protein sequence ID" value="nRc.2.0.1.t06280-RA"/>
    <property type="gene ID" value="nRc.2.0.1.g06280"/>
</dbReference>
<accession>A0A915HWU5</accession>
<feature type="compositionally biased region" description="Acidic residues" evidence="1">
    <location>
        <begin position="1"/>
        <end position="10"/>
    </location>
</feature>
<reference evidence="3" key="1">
    <citation type="submission" date="2022-11" db="UniProtKB">
        <authorList>
            <consortium name="WormBaseParasite"/>
        </authorList>
    </citation>
    <scope>IDENTIFICATION</scope>
</reference>
<sequence>MTELSEEEQQEGQFPAMELMEAQTAQTQSELKAQPSLEEILRKDDERNQEDVTPVLVQQEAEPPWPRKVEDEEEADKLVIHQDAAETPNLEMVDTDGAVPGLYSAKVVQSMRGKGRNDGRILFMAEGKRKMRLREKERRKKGGKGAKVEEKEEESALGIVMGKLIPKGQAKPSKSQKAEVAAGQVQVFTPGKIKQLTATEIFIENLAEDALERW</sequence>
<evidence type="ECO:0000313" key="2">
    <source>
        <dbReference type="Proteomes" id="UP000887565"/>
    </source>
</evidence>
<feature type="compositionally biased region" description="Basic and acidic residues" evidence="1">
    <location>
        <begin position="65"/>
        <end position="75"/>
    </location>
</feature>
<keyword evidence="2" id="KW-1185">Reference proteome</keyword>
<dbReference type="Proteomes" id="UP000887565">
    <property type="component" value="Unplaced"/>
</dbReference>
<dbReference type="AlphaFoldDB" id="A0A915HWU5"/>
<protein>
    <submittedName>
        <fullName evidence="3">Uncharacterized protein</fullName>
    </submittedName>
</protein>
<feature type="compositionally biased region" description="Basic residues" evidence="1">
    <location>
        <begin position="134"/>
        <end position="144"/>
    </location>
</feature>
<name>A0A915HWU5_ROMCU</name>
<feature type="region of interest" description="Disordered" evidence="1">
    <location>
        <begin position="1"/>
        <end position="75"/>
    </location>
</feature>
<organism evidence="2 3">
    <name type="scientific">Romanomermis culicivorax</name>
    <name type="common">Nematode worm</name>
    <dbReference type="NCBI Taxonomy" id="13658"/>
    <lineage>
        <taxon>Eukaryota</taxon>
        <taxon>Metazoa</taxon>
        <taxon>Ecdysozoa</taxon>
        <taxon>Nematoda</taxon>
        <taxon>Enoplea</taxon>
        <taxon>Dorylaimia</taxon>
        <taxon>Mermithida</taxon>
        <taxon>Mermithoidea</taxon>
        <taxon>Mermithidae</taxon>
        <taxon>Romanomermis</taxon>
    </lineage>
</organism>
<evidence type="ECO:0000313" key="3">
    <source>
        <dbReference type="WBParaSite" id="nRc.2.0.1.t06280-RA"/>
    </source>
</evidence>
<feature type="region of interest" description="Disordered" evidence="1">
    <location>
        <begin position="134"/>
        <end position="154"/>
    </location>
</feature>